<organism evidence="1 2">
    <name type="scientific">Rubripirellula lacrimiformis</name>
    <dbReference type="NCBI Taxonomy" id="1930273"/>
    <lineage>
        <taxon>Bacteria</taxon>
        <taxon>Pseudomonadati</taxon>
        <taxon>Planctomycetota</taxon>
        <taxon>Planctomycetia</taxon>
        <taxon>Pirellulales</taxon>
        <taxon>Pirellulaceae</taxon>
        <taxon>Rubripirellula</taxon>
    </lineage>
</organism>
<name>A0A517NB06_9BACT</name>
<reference evidence="1 2" key="1">
    <citation type="submission" date="2019-02" db="EMBL/GenBank/DDBJ databases">
        <title>Deep-cultivation of Planctomycetes and their phenomic and genomic characterization uncovers novel biology.</title>
        <authorList>
            <person name="Wiegand S."/>
            <person name="Jogler M."/>
            <person name="Boedeker C."/>
            <person name="Pinto D."/>
            <person name="Vollmers J."/>
            <person name="Rivas-Marin E."/>
            <person name="Kohn T."/>
            <person name="Peeters S.H."/>
            <person name="Heuer A."/>
            <person name="Rast P."/>
            <person name="Oberbeckmann S."/>
            <person name="Bunk B."/>
            <person name="Jeske O."/>
            <person name="Meyerdierks A."/>
            <person name="Storesund J.E."/>
            <person name="Kallscheuer N."/>
            <person name="Luecker S."/>
            <person name="Lage O.M."/>
            <person name="Pohl T."/>
            <person name="Merkel B.J."/>
            <person name="Hornburger P."/>
            <person name="Mueller R.-W."/>
            <person name="Bruemmer F."/>
            <person name="Labrenz M."/>
            <person name="Spormann A.M."/>
            <person name="Op den Camp H."/>
            <person name="Overmann J."/>
            <person name="Amann R."/>
            <person name="Jetten M.S.M."/>
            <person name="Mascher T."/>
            <person name="Medema M.H."/>
            <person name="Devos D.P."/>
            <person name="Kaster A.-K."/>
            <person name="Ovreas L."/>
            <person name="Rohde M."/>
            <person name="Galperin M.Y."/>
            <person name="Jogler C."/>
        </authorList>
    </citation>
    <scope>NUCLEOTIDE SEQUENCE [LARGE SCALE GENOMIC DNA]</scope>
    <source>
        <strain evidence="1 2">K22_7</strain>
    </source>
</reference>
<keyword evidence="2" id="KW-1185">Reference proteome</keyword>
<proteinExistence type="predicted"/>
<protein>
    <submittedName>
        <fullName evidence="1">Uncharacterized protein</fullName>
    </submittedName>
</protein>
<evidence type="ECO:0000313" key="1">
    <source>
        <dbReference type="EMBL" id="QDT04311.1"/>
    </source>
</evidence>
<evidence type="ECO:0000313" key="2">
    <source>
        <dbReference type="Proteomes" id="UP000318538"/>
    </source>
</evidence>
<dbReference type="KEGG" id="rlc:K227x_27010"/>
<dbReference type="Proteomes" id="UP000318538">
    <property type="component" value="Chromosome"/>
</dbReference>
<gene>
    <name evidence="1" type="ORF">K227x_27010</name>
</gene>
<dbReference type="EMBL" id="CP036525">
    <property type="protein sequence ID" value="QDT04311.1"/>
    <property type="molecule type" value="Genomic_DNA"/>
</dbReference>
<dbReference type="AlphaFoldDB" id="A0A517NB06"/>
<sequence length="218" mass="24254">MRGGRHRQGNLFVEPVAMQNAGRYRMPGGTKLYRLQDARMKPLVRFPIPVEETNDFQSIKSAAAKLASAFDIGPPIQSTSWLSCRKSRRDDSFLPVAPGHRCGSIKVRFYCPVRSPPFAAIGRGNRKCPRRLMPVDQGPRQGAIATSWLEKLKLKPASSKRLARLASESVALDSGRRFPRCFECYPTGAGVWEPGWMLRHSAMRARTSKAGSQVSRVA</sequence>
<accession>A0A517NB06</accession>